<dbReference type="Pfam" id="PF13516">
    <property type="entry name" value="LRR_6"/>
    <property type="match status" value="2"/>
</dbReference>
<evidence type="ECO:0000313" key="4">
    <source>
        <dbReference type="EMBL" id="KAK1746334.1"/>
    </source>
</evidence>
<reference evidence="4" key="1">
    <citation type="submission" date="2023-06" db="EMBL/GenBank/DDBJ databases">
        <title>Survivors Of The Sea: Transcriptome response of Skeletonema marinoi to long-term dormancy.</title>
        <authorList>
            <person name="Pinder M.I.M."/>
            <person name="Kourtchenko O."/>
            <person name="Robertson E.K."/>
            <person name="Larsson T."/>
            <person name="Maumus F."/>
            <person name="Osuna-Cruz C.M."/>
            <person name="Vancaester E."/>
            <person name="Stenow R."/>
            <person name="Vandepoele K."/>
            <person name="Ploug H."/>
            <person name="Bruchert V."/>
            <person name="Godhe A."/>
            <person name="Topel M."/>
        </authorList>
    </citation>
    <scope>NUCLEOTIDE SEQUENCE</scope>
    <source>
        <strain evidence="4">R05AC</strain>
    </source>
</reference>
<dbReference type="SMART" id="SM00368">
    <property type="entry name" value="LRR_RI"/>
    <property type="match status" value="2"/>
</dbReference>
<protein>
    <submittedName>
        <fullName evidence="4">Leucine-rich repeat protein</fullName>
    </submittedName>
</protein>
<dbReference type="GO" id="GO:0048471">
    <property type="term" value="C:perinuclear region of cytoplasm"/>
    <property type="evidence" value="ECO:0007669"/>
    <property type="project" value="TreeGrafter"/>
</dbReference>
<feature type="non-terminal residue" evidence="4">
    <location>
        <position position="197"/>
    </location>
</feature>
<accession>A0AAD8YGU1</accession>
<dbReference type="EMBL" id="JATAAI010000004">
    <property type="protein sequence ID" value="KAK1746334.1"/>
    <property type="molecule type" value="Genomic_DNA"/>
</dbReference>
<dbReference type="PANTHER" id="PTHR24113:SF12">
    <property type="entry name" value="RAN GTPASE-ACTIVATING PROTEIN 1"/>
    <property type="match status" value="1"/>
</dbReference>
<dbReference type="SUPFAM" id="SSF52047">
    <property type="entry name" value="RNI-like"/>
    <property type="match status" value="1"/>
</dbReference>
<dbReference type="GO" id="GO:0005829">
    <property type="term" value="C:cytosol"/>
    <property type="evidence" value="ECO:0007669"/>
    <property type="project" value="TreeGrafter"/>
</dbReference>
<dbReference type="GO" id="GO:0005096">
    <property type="term" value="F:GTPase activator activity"/>
    <property type="evidence" value="ECO:0007669"/>
    <property type="project" value="UniProtKB-KW"/>
</dbReference>
<evidence type="ECO:0000256" key="1">
    <source>
        <dbReference type="ARBA" id="ARBA00022468"/>
    </source>
</evidence>
<dbReference type="InterPro" id="IPR001611">
    <property type="entry name" value="Leu-rich_rpt"/>
</dbReference>
<gene>
    <name evidence="4" type="ORF">QTG54_002941</name>
</gene>
<dbReference type="GO" id="GO:0031267">
    <property type="term" value="F:small GTPase binding"/>
    <property type="evidence" value="ECO:0007669"/>
    <property type="project" value="TreeGrafter"/>
</dbReference>
<sequence length="197" mass="22004">MTDEEWEELGRDMSNNTHLEDVHLDDGALNDHKISFLFRGLTKSNSIEDINFCSNALSVQGVRSMVPFLQNAANFSSMYLVYNNLLSEGFNELFRALRNNPIEILNCSYCGICSIQIDIASFPRNLTYLMLNGNKISTDGCRVLAKLLQEEDSTLAHLQLRKNKIGDEGVAILVDALQNNKSLGTLDLRGNDGISKQ</sequence>
<organism evidence="4 5">
    <name type="scientific">Skeletonema marinoi</name>
    <dbReference type="NCBI Taxonomy" id="267567"/>
    <lineage>
        <taxon>Eukaryota</taxon>
        <taxon>Sar</taxon>
        <taxon>Stramenopiles</taxon>
        <taxon>Ochrophyta</taxon>
        <taxon>Bacillariophyta</taxon>
        <taxon>Coscinodiscophyceae</taxon>
        <taxon>Thalassiosirophycidae</taxon>
        <taxon>Thalassiosirales</taxon>
        <taxon>Skeletonemataceae</taxon>
        <taxon>Skeletonema</taxon>
        <taxon>Skeletonema marinoi-dohrnii complex</taxon>
    </lineage>
</organism>
<dbReference type="AlphaFoldDB" id="A0AAD8YGU1"/>
<dbReference type="GO" id="GO:0006913">
    <property type="term" value="P:nucleocytoplasmic transport"/>
    <property type="evidence" value="ECO:0007669"/>
    <property type="project" value="TreeGrafter"/>
</dbReference>
<keyword evidence="2" id="KW-0433">Leucine-rich repeat</keyword>
<dbReference type="Gene3D" id="3.80.10.10">
    <property type="entry name" value="Ribonuclease Inhibitor"/>
    <property type="match status" value="2"/>
</dbReference>
<dbReference type="InterPro" id="IPR032675">
    <property type="entry name" value="LRR_dom_sf"/>
</dbReference>
<evidence type="ECO:0000313" key="5">
    <source>
        <dbReference type="Proteomes" id="UP001224775"/>
    </source>
</evidence>
<name>A0AAD8YGU1_9STRA</name>
<keyword evidence="1" id="KW-0343">GTPase activation</keyword>
<dbReference type="PANTHER" id="PTHR24113">
    <property type="entry name" value="RAN GTPASE-ACTIVATING PROTEIN 1"/>
    <property type="match status" value="1"/>
</dbReference>
<dbReference type="InterPro" id="IPR027038">
    <property type="entry name" value="RanGap"/>
</dbReference>
<comment type="caution">
    <text evidence="4">The sequence shown here is derived from an EMBL/GenBank/DDBJ whole genome shotgun (WGS) entry which is preliminary data.</text>
</comment>
<keyword evidence="5" id="KW-1185">Reference proteome</keyword>
<keyword evidence="3" id="KW-0677">Repeat</keyword>
<proteinExistence type="predicted"/>
<dbReference type="GO" id="GO:0005634">
    <property type="term" value="C:nucleus"/>
    <property type="evidence" value="ECO:0007669"/>
    <property type="project" value="TreeGrafter"/>
</dbReference>
<evidence type="ECO:0000256" key="3">
    <source>
        <dbReference type="ARBA" id="ARBA00022737"/>
    </source>
</evidence>
<dbReference type="Proteomes" id="UP001224775">
    <property type="component" value="Unassembled WGS sequence"/>
</dbReference>
<evidence type="ECO:0000256" key="2">
    <source>
        <dbReference type="ARBA" id="ARBA00022614"/>
    </source>
</evidence>